<name>A0A5M6I603_9HYPH</name>
<dbReference type="RefSeq" id="WP_170263225.1">
    <property type="nucleotide sequence ID" value="NZ_VWPL01000001.1"/>
</dbReference>
<keyword evidence="3" id="KW-1185">Reference proteome</keyword>
<dbReference type="EMBL" id="VWPL01000001">
    <property type="protein sequence ID" value="KAA5603592.1"/>
    <property type="molecule type" value="Genomic_DNA"/>
</dbReference>
<reference evidence="2 3" key="1">
    <citation type="submission" date="2019-09" db="EMBL/GenBank/DDBJ databases">
        <title>Draft Whole-Genome sequence of Blastochloris sulfoviridis DSM 729.</title>
        <authorList>
            <person name="Meyer T.E."/>
            <person name="Kyndt J.A."/>
        </authorList>
    </citation>
    <scope>NUCLEOTIDE SEQUENCE [LARGE SCALE GENOMIC DNA]</scope>
    <source>
        <strain evidence="2 3">DSM 729</strain>
    </source>
</reference>
<dbReference type="Proteomes" id="UP000323886">
    <property type="component" value="Unassembled WGS sequence"/>
</dbReference>
<sequence>MMTLRSLTFGASLAFANLAFAVLALTVLAAQPAGAQAPPFGPDCPQVMARTHGTVWVGTIRGQREDMWDSVETRFQRSCFQSRAACEKWLYDARSYYTLNFDNDLCRPMQPRR</sequence>
<dbReference type="AlphaFoldDB" id="A0A5M6I603"/>
<keyword evidence="1" id="KW-0732">Signal</keyword>
<feature type="chain" id="PRO_5024467962" evidence="1">
    <location>
        <begin position="22"/>
        <end position="113"/>
    </location>
</feature>
<organism evidence="2 3">
    <name type="scientific">Blastochloris sulfoviridis</name>
    <dbReference type="NCBI Taxonomy" id="50712"/>
    <lineage>
        <taxon>Bacteria</taxon>
        <taxon>Pseudomonadati</taxon>
        <taxon>Pseudomonadota</taxon>
        <taxon>Alphaproteobacteria</taxon>
        <taxon>Hyphomicrobiales</taxon>
        <taxon>Blastochloridaceae</taxon>
        <taxon>Blastochloris</taxon>
    </lineage>
</organism>
<protein>
    <submittedName>
        <fullName evidence="2">Uncharacterized protein</fullName>
    </submittedName>
</protein>
<accession>A0A5M6I603</accession>
<gene>
    <name evidence="2" type="ORF">F1193_00425</name>
</gene>
<evidence type="ECO:0000313" key="2">
    <source>
        <dbReference type="EMBL" id="KAA5603592.1"/>
    </source>
</evidence>
<proteinExistence type="predicted"/>
<evidence type="ECO:0000256" key="1">
    <source>
        <dbReference type="SAM" id="SignalP"/>
    </source>
</evidence>
<comment type="caution">
    <text evidence="2">The sequence shown here is derived from an EMBL/GenBank/DDBJ whole genome shotgun (WGS) entry which is preliminary data.</text>
</comment>
<evidence type="ECO:0000313" key="3">
    <source>
        <dbReference type="Proteomes" id="UP000323886"/>
    </source>
</evidence>
<feature type="signal peptide" evidence="1">
    <location>
        <begin position="1"/>
        <end position="21"/>
    </location>
</feature>